<dbReference type="Gene3D" id="1.50.10.10">
    <property type="match status" value="1"/>
</dbReference>
<sequence>MHPGWISNKQHSRWLATQTDALLAFYARGCPDTENGGFFWVDGQGEPVAAEGKQLWINARMTYAFLLGDLLGIPGCAPRAQAGLDYLREGPLHDTVHGGWYWAVDADGRPTDDSKQAYGHAFVLLAAAAGRAAGYDTQDLWTEVTELLDSKFWRDADGLFVDTWDATFTDLEAYRGQNANMHLVEAMMLAWEVSGEPVFLDRAQRIAERLIHQLAAGNGWRLPEHYDESWHPDLDYGQGPDADLFRPYGSTIGHWLEWSRLLLQLHGLDPARTSWAPDAAITLFARAVQEGWDEGRGGFAFSTDWDGRIWDADRYHWVIAEAIGAAVALRAHTGDGEYDRWYRRFWEFAEAHLIDAENRSWTHQLDGENRPSSDAWDGKPDLYHALQATLFARVPFDGSLILRVAAGDVTA</sequence>
<dbReference type="Proteomes" id="UP000824037">
    <property type="component" value="Unassembled WGS sequence"/>
</dbReference>
<reference evidence="3" key="2">
    <citation type="submission" date="2021-04" db="EMBL/GenBank/DDBJ databases">
        <authorList>
            <person name="Gilroy R."/>
        </authorList>
    </citation>
    <scope>NUCLEOTIDE SEQUENCE</scope>
    <source>
        <strain evidence="3">ChiGjej4B4-7305</strain>
    </source>
</reference>
<name>A0A9D2EI05_9MICO</name>
<dbReference type="GO" id="GO:0005975">
    <property type="term" value="P:carbohydrate metabolic process"/>
    <property type="evidence" value="ECO:0007669"/>
    <property type="project" value="InterPro"/>
</dbReference>
<dbReference type="SUPFAM" id="SSF48208">
    <property type="entry name" value="Six-hairpin glycosidases"/>
    <property type="match status" value="1"/>
</dbReference>
<comment type="caution">
    <text evidence="3">The sequence shown here is derived from an EMBL/GenBank/DDBJ whole genome shotgun (WGS) entry which is preliminary data.</text>
</comment>
<evidence type="ECO:0000313" key="4">
    <source>
        <dbReference type="Proteomes" id="UP000824037"/>
    </source>
</evidence>
<organism evidence="3 4">
    <name type="scientific">Candidatus Ruania gallistercoris</name>
    <dbReference type="NCBI Taxonomy" id="2838746"/>
    <lineage>
        <taxon>Bacteria</taxon>
        <taxon>Bacillati</taxon>
        <taxon>Actinomycetota</taxon>
        <taxon>Actinomycetes</taxon>
        <taxon>Micrococcales</taxon>
        <taxon>Ruaniaceae</taxon>
        <taxon>Ruania</taxon>
    </lineage>
</organism>
<evidence type="ECO:0000256" key="2">
    <source>
        <dbReference type="ARBA" id="ARBA00023235"/>
    </source>
</evidence>
<reference evidence="3" key="1">
    <citation type="journal article" date="2021" name="PeerJ">
        <title>Extensive microbial diversity within the chicken gut microbiome revealed by metagenomics and culture.</title>
        <authorList>
            <person name="Gilroy R."/>
            <person name="Ravi A."/>
            <person name="Getino M."/>
            <person name="Pursley I."/>
            <person name="Horton D.L."/>
            <person name="Alikhan N.F."/>
            <person name="Baker D."/>
            <person name="Gharbi K."/>
            <person name="Hall N."/>
            <person name="Watson M."/>
            <person name="Adriaenssens E.M."/>
            <person name="Foster-Nyarko E."/>
            <person name="Jarju S."/>
            <person name="Secka A."/>
            <person name="Antonio M."/>
            <person name="Oren A."/>
            <person name="Chaudhuri R.R."/>
            <person name="La Ragione R."/>
            <person name="Hildebrand F."/>
            <person name="Pallen M.J."/>
        </authorList>
    </citation>
    <scope>NUCLEOTIDE SEQUENCE</scope>
    <source>
        <strain evidence="3">ChiGjej4B4-7305</strain>
    </source>
</reference>
<dbReference type="EMBL" id="DXBY01000339">
    <property type="protein sequence ID" value="HIZ38069.1"/>
    <property type="molecule type" value="Genomic_DNA"/>
</dbReference>
<gene>
    <name evidence="3" type="ORF">H9815_20020</name>
</gene>
<comment type="similarity">
    <text evidence="1">Belongs to the N-acylglucosamine 2-epimerase family.</text>
</comment>
<dbReference type="AlphaFoldDB" id="A0A9D2EI05"/>
<dbReference type="Pfam" id="PF07221">
    <property type="entry name" value="GlcNAc_2-epim"/>
    <property type="match status" value="1"/>
</dbReference>
<dbReference type="InterPro" id="IPR012341">
    <property type="entry name" value="6hp_glycosidase-like_sf"/>
</dbReference>
<keyword evidence="2" id="KW-0413">Isomerase</keyword>
<dbReference type="PANTHER" id="PTHR15108">
    <property type="entry name" value="N-ACYLGLUCOSAMINE-2-EPIMERASE"/>
    <property type="match status" value="1"/>
</dbReference>
<dbReference type="InterPro" id="IPR010819">
    <property type="entry name" value="AGE/CE"/>
</dbReference>
<evidence type="ECO:0000256" key="1">
    <source>
        <dbReference type="ARBA" id="ARBA00008558"/>
    </source>
</evidence>
<protein>
    <submittedName>
        <fullName evidence="3">AGE family epimerase/isomerase</fullName>
    </submittedName>
</protein>
<proteinExistence type="inferred from homology"/>
<evidence type="ECO:0000313" key="3">
    <source>
        <dbReference type="EMBL" id="HIZ38069.1"/>
    </source>
</evidence>
<dbReference type="GO" id="GO:0016853">
    <property type="term" value="F:isomerase activity"/>
    <property type="evidence" value="ECO:0007669"/>
    <property type="project" value="UniProtKB-KW"/>
</dbReference>
<dbReference type="InterPro" id="IPR008928">
    <property type="entry name" value="6-hairpin_glycosidase_sf"/>
</dbReference>
<accession>A0A9D2EI05</accession>